<feature type="compositionally biased region" description="Low complexity" evidence="1">
    <location>
        <begin position="34"/>
        <end position="45"/>
    </location>
</feature>
<evidence type="ECO:0000313" key="3">
    <source>
        <dbReference type="Proteomes" id="UP001283361"/>
    </source>
</evidence>
<organism evidence="2 3">
    <name type="scientific">Elysia crispata</name>
    <name type="common">lettuce slug</name>
    <dbReference type="NCBI Taxonomy" id="231223"/>
    <lineage>
        <taxon>Eukaryota</taxon>
        <taxon>Metazoa</taxon>
        <taxon>Spiralia</taxon>
        <taxon>Lophotrochozoa</taxon>
        <taxon>Mollusca</taxon>
        <taxon>Gastropoda</taxon>
        <taxon>Heterobranchia</taxon>
        <taxon>Euthyneura</taxon>
        <taxon>Panpulmonata</taxon>
        <taxon>Sacoglossa</taxon>
        <taxon>Placobranchoidea</taxon>
        <taxon>Plakobranchidae</taxon>
        <taxon>Elysia</taxon>
    </lineage>
</organism>
<protein>
    <submittedName>
        <fullName evidence="2">Uncharacterized protein</fullName>
    </submittedName>
</protein>
<dbReference type="EMBL" id="JAWDGP010007321">
    <property type="protein sequence ID" value="KAK3726181.1"/>
    <property type="molecule type" value="Genomic_DNA"/>
</dbReference>
<sequence length="82" mass="9830">MGWERQACYFDFYARQRRRYTQKDMWQPWCFPITSTSSMQHSSDSTRSRSRSRPRADSSERIASTAEDLAKWCIKNLNLNRS</sequence>
<evidence type="ECO:0000256" key="1">
    <source>
        <dbReference type="SAM" id="MobiDB-lite"/>
    </source>
</evidence>
<dbReference type="Proteomes" id="UP001283361">
    <property type="component" value="Unassembled WGS sequence"/>
</dbReference>
<name>A0AAE1CPA0_9GAST</name>
<keyword evidence="3" id="KW-1185">Reference proteome</keyword>
<reference evidence="2" key="1">
    <citation type="journal article" date="2023" name="G3 (Bethesda)">
        <title>A reference genome for the long-term kleptoplast-retaining sea slug Elysia crispata morphotype clarki.</title>
        <authorList>
            <person name="Eastman K.E."/>
            <person name="Pendleton A.L."/>
            <person name="Shaikh M.A."/>
            <person name="Suttiyut T."/>
            <person name="Ogas R."/>
            <person name="Tomko P."/>
            <person name="Gavelis G."/>
            <person name="Widhalm J.R."/>
            <person name="Wisecaver J.H."/>
        </authorList>
    </citation>
    <scope>NUCLEOTIDE SEQUENCE</scope>
    <source>
        <strain evidence="2">ECLA1</strain>
    </source>
</reference>
<accession>A0AAE1CPA0</accession>
<feature type="region of interest" description="Disordered" evidence="1">
    <location>
        <begin position="34"/>
        <end position="63"/>
    </location>
</feature>
<comment type="caution">
    <text evidence="2">The sequence shown here is derived from an EMBL/GenBank/DDBJ whole genome shotgun (WGS) entry which is preliminary data.</text>
</comment>
<dbReference type="AlphaFoldDB" id="A0AAE1CPA0"/>
<evidence type="ECO:0000313" key="2">
    <source>
        <dbReference type="EMBL" id="KAK3726181.1"/>
    </source>
</evidence>
<gene>
    <name evidence="2" type="ORF">RRG08_031508</name>
</gene>
<proteinExistence type="predicted"/>